<keyword evidence="10" id="KW-0325">Glycoprotein</keyword>
<dbReference type="Gene3D" id="1.20.1070.10">
    <property type="entry name" value="Rhodopsin 7-helix transmembrane proteins"/>
    <property type="match status" value="1"/>
</dbReference>
<evidence type="ECO:0000256" key="1">
    <source>
        <dbReference type="ARBA" id="ARBA00004141"/>
    </source>
</evidence>
<dbReference type="SUPFAM" id="SSF81321">
    <property type="entry name" value="Family A G protein-coupled receptor-like"/>
    <property type="match status" value="1"/>
</dbReference>
<dbReference type="PANTHER" id="PTHR45692">
    <property type="entry name" value="G_PROTEIN_RECEP_F2_4 DOMAIN-CONTAINING PROTEIN"/>
    <property type="match status" value="1"/>
</dbReference>
<dbReference type="STRING" id="6573.A0A210QAH8"/>
<accession>A0A210QAH8</accession>
<keyword evidence="4 12" id="KW-0812">Transmembrane</keyword>
<feature type="transmembrane region" description="Helical" evidence="12">
    <location>
        <begin position="1556"/>
        <end position="1576"/>
    </location>
</feature>
<evidence type="ECO:0000256" key="8">
    <source>
        <dbReference type="ARBA" id="ARBA00023136"/>
    </source>
</evidence>
<dbReference type="SMART" id="SM00423">
    <property type="entry name" value="PSI"/>
    <property type="match status" value="2"/>
</dbReference>
<evidence type="ECO:0000256" key="2">
    <source>
        <dbReference type="ARBA" id="ARBA00004167"/>
    </source>
</evidence>
<dbReference type="CDD" id="cd00603">
    <property type="entry name" value="IPT_PCSR"/>
    <property type="match status" value="1"/>
</dbReference>
<feature type="signal peptide" evidence="13">
    <location>
        <begin position="1"/>
        <end position="22"/>
    </location>
</feature>
<evidence type="ECO:0000256" key="11">
    <source>
        <dbReference type="PROSITE-ProRule" id="PRU00352"/>
    </source>
</evidence>
<evidence type="ECO:0000313" key="18">
    <source>
        <dbReference type="Proteomes" id="UP000242188"/>
    </source>
</evidence>
<evidence type="ECO:0000256" key="13">
    <source>
        <dbReference type="SAM" id="SignalP"/>
    </source>
</evidence>
<keyword evidence="18" id="KW-1185">Reference proteome</keyword>
<dbReference type="OrthoDB" id="5961629at2759"/>
<evidence type="ECO:0000256" key="3">
    <source>
        <dbReference type="ARBA" id="ARBA00007343"/>
    </source>
</evidence>
<dbReference type="SMART" id="SM00303">
    <property type="entry name" value="GPS"/>
    <property type="match status" value="1"/>
</dbReference>
<sequence>MNVLSLSVILFGLAIKHHNGFASDAKEFRPLTERLPEFRKIAVDSSGRNIYIGGKNFIYHLDEDLTQVGVVETGPRRDSKECTKVDVDSERSGCNIQLYDDFTQLLQVYEPGGILVTCGTLYLGRCVGRNLRDISIVNITSISYLAVSADETGSTESVIAKVGTESLLFVGKSYVKTTEKLENIYTQVRDIIYGGQLQENNLLEPYETSTGVQTTFSIKTVNNHAEQKYGFVIKDMFYMSDSIYSLLRIMDRTTRRTVSKVAKMCAMAFGTSGANSYEDMPIECSGFPYVQDGFVIQHGSSEVLVALFSSTADVTKNTPSAVCVFTEDELLEGFKKSRMNPTSCANPRSYPVDYLQIQGNRGCVNYCSTTDPLCQIFNTTTYCNGLPSLSSLVGVIPLTMSPVFNGTGLTSLGGSFRNNLTTIVVGTQIGTIFKLFLKSTVDARLLGMVQEDRTWNKPILDILTSPLHRTYLLTEFNVVELRSPDHCDTSSCSDCMDLADSKCGWCVLDGGACMEKTSCSVGSFWLPSVEGECLRLYTFPPGIRHQFTSTTTNVSVILSPPVPISGDDWQCQYGTNECKPDGIPCKSDLIISGSMMFCSIEARTAFRQHVKYADFKVIRKRAPTYVLVEGWHILFYDCTGFQTCYECLTNPKAIFCFWDPVAASCTNTYNVRSYYKYSESSRCPSITESKFVVIPNNETADVVISGHNLPSNVSDQYRCYINGQTFNVSTVNSTSITCLEVKISYSRQTRKEDIPVHIHYRGVLIDSHGNVTATVYKCEFLADSCYLCYYLRTMGYLCSWSQVRQLCEYMSTINIQQCPPPIVSSVFPSSGPVSGGTILTIEGTDFGGTPGDIDSIFISNIPCLIVNSTFHPTSVKCRTVGTSKEQLGARIVIKVKGKDSTNVITFNYVEPVLYNFYPTYGIRAGGRLLTLKGSNLLSGDQNRMKVELYHTKQTSVPVLCALTAVQPNVNNVVCRVDPYRGVQLPFSFDGVNVTYDGGALTTSMGNINFTFVDNPSITIYSQDISAEGVEMTVTGTQLSAISDIKIGQSVCQVLNDTMLTCPVILSVASVEGSGSCEQDQTLSLDNYNYQFQVITTQNTARNNTGTKRLTTIKTSCFTRAAVSAEGLQVFTGCAKYVTCIGKYKISNTEFCYGSTHQYPLCCIASYCNEDQLLRLSLQQVNEGNADEVTSQLIDISTTSETYLPTDVNLTIYILEELVNLPNTQNSNKRVIDIIQIMSNLLDSPEAVLSQAQTEFMAPTRYLQTVEKLINDATLANLDLRAVKPNLAVFTHKIQQANFSGYTLHVEHIQRKQFDLDSVLLFDQEQPFSGTSSLIIPDTLLHGLTTNELEKVSGISFAVFVNAKLFTAISNTKPLTNGDSSFLRTPNSLIIAASVPNVEITNLSNPIMFRFDHISKNARNASCVFWNQSVSGKSAWSNQGCRVQESDDNSRTICLCNHFTNFALLMDIYGTGDSLNDIHRQIMSLISYVGCGLSVLGLVMTIVTFCVIRKLRGTNPSKILMNLCVALISTNSIFLVGQQQYVLDHSTGCQIVACLQHFFLLSAMAWMVVEAFYMYLALVKIIPMHISKFLLKCCVLGWGVPLIIVALTMGINNQHYGLQPGEICWLDRTPLYVAFVAPVMLMVVINGVVFVLVARQLLGVHSGNLSITHKASTLTRLRRAVAVLILLGLTWVFAVFAFEGAGGLVFQYLFIILNSLQGLLIFIFYCVLNKDTRDNWMKKFPCRTKKTDTGSTQTSRDDRGKRYIVANAAYSSQDNLGEANSG</sequence>
<name>A0A210QAH8_MIZYE</name>
<dbReference type="PANTHER" id="PTHR45692:SF1">
    <property type="entry name" value="G-PROTEIN COUPLED RECEPTORS FAMILY 2 PROFILE 2 DOMAIN-CONTAINING PROTEIN"/>
    <property type="match status" value="1"/>
</dbReference>
<protein>
    <submittedName>
        <fullName evidence="17">G-protein coupled receptor 126</fullName>
    </submittedName>
</protein>
<dbReference type="PROSITE" id="PS50221">
    <property type="entry name" value="GAIN_B"/>
    <property type="match status" value="1"/>
</dbReference>
<evidence type="ECO:0000256" key="10">
    <source>
        <dbReference type="ARBA" id="ARBA00023180"/>
    </source>
</evidence>
<keyword evidence="7 12" id="KW-1133">Transmembrane helix</keyword>
<organism evidence="17 18">
    <name type="scientific">Mizuhopecten yessoensis</name>
    <name type="common">Japanese scallop</name>
    <name type="synonym">Patinopecten yessoensis</name>
    <dbReference type="NCBI Taxonomy" id="6573"/>
    <lineage>
        <taxon>Eukaryota</taxon>
        <taxon>Metazoa</taxon>
        <taxon>Spiralia</taxon>
        <taxon>Lophotrochozoa</taxon>
        <taxon>Mollusca</taxon>
        <taxon>Bivalvia</taxon>
        <taxon>Autobranchia</taxon>
        <taxon>Pteriomorphia</taxon>
        <taxon>Pectinida</taxon>
        <taxon>Pectinoidea</taxon>
        <taxon>Pectinidae</taxon>
        <taxon>Mizuhopecten</taxon>
    </lineage>
</organism>
<dbReference type="InterPro" id="IPR001627">
    <property type="entry name" value="Semap_dom"/>
</dbReference>
<dbReference type="Pfam" id="PF26588">
    <property type="entry name" value="GAIN_ADGRA3"/>
    <property type="match status" value="1"/>
</dbReference>
<evidence type="ECO:0000256" key="7">
    <source>
        <dbReference type="ARBA" id="ARBA00022989"/>
    </source>
</evidence>
<gene>
    <name evidence="17" type="ORF">KP79_PYT11606</name>
</gene>
<dbReference type="InterPro" id="IPR000832">
    <property type="entry name" value="GPCR_2_secretin-like"/>
</dbReference>
<dbReference type="SUPFAM" id="SSF101912">
    <property type="entry name" value="Sema domain"/>
    <property type="match status" value="1"/>
</dbReference>
<comment type="similarity">
    <text evidence="3">Belongs to the G-protein coupled receptor 2 family. Adhesion G-protein coupled receptor (ADGR) subfamily.</text>
</comment>
<dbReference type="Gene3D" id="2.60.220.50">
    <property type="match status" value="1"/>
</dbReference>
<dbReference type="Pfam" id="PF00002">
    <property type="entry name" value="7tm_2"/>
    <property type="match status" value="1"/>
</dbReference>
<dbReference type="GO" id="GO:0004930">
    <property type="term" value="F:G protein-coupled receptor activity"/>
    <property type="evidence" value="ECO:0007669"/>
    <property type="project" value="InterPro"/>
</dbReference>
<evidence type="ECO:0000256" key="12">
    <source>
        <dbReference type="SAM" id="Phobius"/>
    </source>
</evidence>
<dbReference type="InterPro" id="IPR016201">
    <property type="entry name" value="PSI"/>
</dbReference>
<dbReference type="InterPro" id="IPR017981">
    <property type="entry name" value="GPCR_2-like_7TM"/>
</dbReference>
<dbReference type="Proteomes" id="UP000242188">
    <property type="component" value="Unassembled WGS sequence"/>
</dbReference>
<dbReference type="InterPro" id="IPR036352">
    <property type="entry name" value="Semap_dom_sf"/>
</dbReference>
<dbReference type="SMART" id="SM00630">
    <property type="entry name" value="Sema"/>
    <property type="match status" value="1"/>
</dbReference>
<dbReference type="InterPro" id="IPR046338">
    <property type="entry name" value="GAIN_dom_sf"/>
</dbReference>
<dbReference type="SMART" id="SM00429">
    <property type="entry name" value="IPT"/>
    <property type="match status" value="2"/>
</dbReference>
<dbReference type="SUPFAM" id="SSF81296">
    <property type="entry name" value="E set domains"/>
    <property type="match status" value="2"/>
</dbReference>
<proteinExistence type="inferred from homology"/>
<evidence type="ECO:0000256" key="9">
    <source>
        <dbReference type="ARBA" id="ARBA00023157"/>
    </source>
</evidence>
<dbReference type="Pfam" id="PF01833">
    <property type="entry name" value="TIG"/>
    <property type="match status" value="2"/>
</dbReference>
<feature type="transmembrane region" description="Helical" evidence="12">
    <location>
        <begin position="1630"/>
        <end position="1657"/>
    </location>
</feature>
<keyword evidence="17" id="KW-0675">Receptor</keyword>
<feature type="transmembrane region" description="Helical" evidence="12">
    <location>
        <begin position="1678"/>
        <end position="1697"/>
    </location>
</feature>
<dbReference type="Pfam" id="PF01825">
    <property type="entry name" value="GPS"/>
    <property type="match status" value="1"/>
</dbReference>
<keyword evidence="9" id="KW-1015">Disulfide bond</keyword>
<keyword evidence="6" id="KW-0677">Repeat</keyword>
<evidence type="ECO:0000259" key="16">
    <source>
        <dbReference type="PROSITE" id="PS51004"/>
    </source>
</evidence>
<feature type="chain" id="PRO_5012577903" evidence="13">
    <location>
        <begin position="23"/>
        <end position="1781"/>
    </location>
</feature>
<dbReference type="Gene3D" id="2.130.10.10">
    <property type="entry name" value="YVTN repeat-like/Quinoprotein amine dehydrogenase"/>
    <property type="match status" value="1"/>
</dbReference>
<dbReference type="FunFam" id="1.20.1070.10:FF:000058">
    <property type="entry name" value="Adhesion G protein-coupled receptor F5"/>
    <property type="match status" value="1"/>
</dbReference>
<comment type="subcellular location">
    <subcellularLocation>
        <location evidence="1">Membrane</location>
        <topology evidence="1">Multi-pass membrane protein</topology>
    </subcellularLocation>
    <subcellularLocation>
        <location evidence="2">Membrane</location>
        <topology evidence="2">Single-pass membrane protein</topology>
    </subcellularLocation>
</comment>
<feature type="transmembrane region" description="Helical" evidence="12">
    <location>
        <begin position="1484"/>
        <end position="1506"/>
    </location>
</feature>
<dbReference type="PROSITE" id="PS50261">
    <property type="entry name" value="G_PROTEIN_RECEP_F2_4"/>
    <property type="match status" value="1"/>
</dbReference>
<evidence type="ECO:0000313" key="17">
    <source>
        <dbReference type="EMBL" id="OWF45736.1"/>
    </source>
</evidence>
<dbReference type="EMBL" id="NEDP02004407">
    <property type="protein sequence ID" value="OWF45736.1"/>
    <property type="molecule type" value="Genomic_DNA"/>
</dbReference>
<evidence type="ECO:0000256" key="5">
    <source>
        <dbReference type="ARBA" id="ARBA00022729"/>
    </source>
</evidence>
<dbReference type="Gene3D" id="2.60.40.10">
    <property type="entry name" value="Immunoglobulins"/>
    <property type="match status" value="2"/>
</dbReference>
<evidence type="ECO:0000256" key="6">
    <source>
        <dbReference type="ARBA" id="ARBA00022737"/>
    </source>
</evidence>
<evidence type="ECO:0000256" key="4">
    <source>
        <dbReference type="ARBA" id="ARBA00022692"/>
    </source>
</evidence>
<dbReference type="PRINTS" id="PR00249">
    <property type="entry name" value="GPCRSECRETIN"/>
</dbReference>
<dbReference type="PROSITE" id="PS51004">
    <property type="entry name" value="SEMA"/>
    <property type="match status" value="1"/>
</dbReference>
<evidence type="ECO:0000259" key="15">
    <source>
        <dbReference type="PROSITE" id="PS50261"/>
    </source>
</evidence>
<comment type="caution">
    <text evidence="11">Lacks conserved residue(s) required for the propagation of feature annotation.</text>
</comment>
<dbReference type="InterPro" id="IPR000203">
    <property type="entry name" value="GPS"/>
</dbReference>
<dbReference type="GO" id="GO:0016020">
    <property type="term" value="C:membrane"/>
    <property type="evidence" value="ECO:0007669"/>
    <property type="project" value="UniProtKB-SubCell"/>
</dbReference>
<dbReference type="CDD" id="cd15040">
    <property type="entry name" value="7tmB2_Adhesion"/>
    <property type="match status" value="1"/>
</dbReference>
<dbReference type="InterPro" id="IPR015943">
    <property type="entry name" value="WD40/YVTN_repeat-like_dom_sf"/>
</dbReference>
<dbReference type="InterPro" id="IPR013783">
    <property type="entry name" value="Ig-like_fold"/>
</dbReference>
<dbReference type="GO" id="GO:0007166">
    <property type="term" value="P:cell surface receptor signaling pathway"/>
    <property type="evidence" value="ECO:0007669"/>
    <property type="project" value="InterPro"/>
</dbReference>
<keyword evidence="8 12" id="KW-0472">Membrane</keyword>
<keyword evidence="5 13" id="KW-0732">Signal</keyword>
<dbReference type="InterPro" id="IPR014756">
    <property type="entry name" value="Ig_E-set"/>
</dbReference>
<dbReference type="InterPro" id="IPR057244">
    <property type="entry name" value="GAIN_B"/>
</dbReference>
<evidence type="ECO:0000259" key="14">
    <source>
        <dbReference type="PROSITE" id="PS50221"/>
    </source>
</evidence>
<feature type="domain" description="GAIN-B" evidence="14">
    <location>
        <begin position="1309"/>
        <end position="1471"/>
    </location>
</feature>
<dbReference type="InterPro" id="IPR058808">
    <property type="entry name" value="GAIN_ADGRA2/3"/>
</dbReference>
<feature type="transmembrane region" description="Helical" evidence="12">
    <location>
        <begin position="1518"/>
        <end position="1536"/>
    </location>
</feature>
<feature type="domain" description="Sema" evidence="16">
    <location>
        <begin position="12"/>
        <end position="483"/>
    </location>
</feature>
<feature type="domain" description="G-protein coupled receptors family 2 profile 2" evidence="15">
    <location>
        <begin position="1482"/>
        <end position="1728"/>
    </location>
</feature>
<feature type="transmembrane region" description="Helical" evidence="12">
    <location>
        <begin position="1588"/>
        <end position="1610"/>
    </location>
</feature>
<reference evidence="17 18" key="1">
    <citation type="journal article" date="2017" name="Nat. Ecol. Evol.">
        <title>Scallop genome provides insights into evolution of bilaterian karyotype and development.</title>
        <authorList>
            <person name="Wang S."/>
            <person name="Zhang J."/>
            <person name="Jiao W."/>
            <person name="Li J."/>
            <person name="Xun X."/>
            <person name="Sun Y."/>
            <person name="Guo X."/>
            <person name="Huan P."/>
            <person name="Dong B."/>
            <person name="Zhang L."/>
            <person name="Hu X."/>
            <person name="Sun X."/>
            <person name="Wang J."/>
            <person name="Zhao C."/>
            <person name="Wang Y."/>
            <person name="Wang D."/>
            <person name="Huang X."/>
            <person name="Wang R."/>
            <person name="Lv J."/>
            <person name="Li Y."/>
            <person name="Zhang Z."/>
            <person name="Liu B."/>
            <person name="Lu W."/>
            <person name="Hui Y."/>
            <person name="Liang J."/>
            <person name="Zhou Z."/>
            <person name="Hou R."/>
            <person name="Li X."/>
            <person name="Liu Y."/>
            <person name="Li H."/>
            <person name="Ning X."/>
            <person name="Lin Y."/>
            <person name="Zhao L."/>
            <person name="Xing Q."/>
            <person name="Dou J."/>
            <person name="Li Y."/>
            <person name="Mao J."/>
            <person name="Guo H."/>
            <person name="Dou H."/>
            <person name="Li T."/>
            <person name="Mu C."/>
            <person name="Jiang W."/>
            <person name="Fu Q."/>
            <person name="Fu X."/>
            <person name="Miao Y."/>
            <person name="Liu J."/>
            <person name="Yu Q."/>
            <person name="Li R."/>
            <person name="Liao H."/>
            <person name="Li X."/>
            <person name="Kong Y."/>
            <person name="Jiang Z."/>
            <person name="Chourrout D."/>
            <person name="Li R."/>
            <person name="Bao Z."/>
        </authorList>
    </citation>
    <scope>NUCLEOTIDE SEQUENCE [LARGE SCALE GENOMIC DNA]</scope>
    <source>
        <strain evidence="17 18">PY_sf001</strain>
    </source>
</reference>
<dbReference type="InterPro" id="IPR002909">
    <property type="entry name" value="IPT_dom"/>
</dbReference>
<feature type="transmembrane region" description="Helical" evidence="12">
    <location>
        <begin position="1703"/>
        <end position="1727"/>
    </location>
</feature>
<comment type="caution">
    <text evidence="17">The sequence shown here is derived from an EMBL/GenBank/DDBJ whole genome shotgun (WGS) entry which is preliminary data.</text>
</comment>